<dbReference type="AlphaFoldDB" id="A0A2I1HYL4"/>
<dbReference type="PANTHER" id="PTHR30204:SF98">
    <property type="entry name" value="HTH-TYPE TRANSCRIPTIONAL REGULATOR ADHR"/>
    <property type="match status" value="1"/>
</dbReference>
<dbReference type="Proteomes" id="UP000234198">
    <property type="component" value="Unassembled WGS sequence"/>
</dbReference>
<evidence type="ECO:0000313" key="4">
    <source>
        <dbReference type="Proteomes" id="UP000234198"/>
    </source>
</evidence>
<dbReference type="RefSeq" id="WP_101602251.1">
    <property type="nucleotide sequence ID" value="NZ_PKKM01000011.1"/>
</dbReference>
<reference evidence="3 4" key="1">
    <citation type="submission" date="2017-12" db="EMBL/GenBank/DDBJ databases">
        <title>Phylogenetic diversity of female urinary microbiome.</title>
        <authorList>
            <person name="Thomas-White K."/>
            <person name="Wolfe A.J."/>
        </authorList>
    </citation>
    <scope>NUCLEOTIDE SEQUENCE [LARGE SCALE GENOMIC DNA]</scope>
    <source>
        <strain evidence="3 4">UMB0018</strain>
    </source>
</reference>
<dbReference type="GO" id="GO:0003700">
    <property type="term" value="F:DNA-binding transcription factor activity"/>
    <property type="evidence" value="ECO:0007669"/>
    <property type="project" value="InterPro"/>
</dbReference>
<dbReference type="PANTHER" id="PTHR30204">
    <property type="entry name" value="REDOX-CYCLING DRUG-SENSING TRANSCRIPTIONAL ACTIVATOR SOXR"/>
    <property type="match status" value="1"/>
</dbReference>
<evidence type="ECO:0000256" key="1">
    <source>
        <dbReference type="ARBA" id="ARBA00023125"/>
    </source>
</evidence>
<sequence>MAGTGSGRTYSIKEVAALVGLPASTLRYYEDVSVIPAIARDASSGHRTYTEDDLELLTWVSCLSASGMSIADMREYVRSGLGGERDISEFVTLLEQQDARLQEEAQIIELRREFLRTKVAYWRAIKRDDVAEAERLDIDARALAERLKKWSLRS</sequence>
<dbReference type="GO" id="GO:0003677">
    <property type="term" value="F:DNA binding"/>
    <property type="evidence" value="ECO:0007669"/>
    <property type="project" value="UniProtKB-KW"/>
</dbReference>
<protein>
    <recommendedName>
        <fullName evidence="2">HTH merR-type domain-containing protein</fullName>
    </recommendedName>
</protein>
<name>A0A2I1HYL4_9ACTO</name>
<accession>A0A2I1HYL4</accession>
<feature type="domain" description="HTH merR-type" evidence="2">
    <location>
        <begin position="9"/>
        <end position="79"/>
    </location>
</feature>
<dbReference type="EMBL" id="PKKM01000011">
    <property type="protein sequence ID" value="PKY63969.1"/>
    <property type="molecule type" value="Genomic_DNA"/>
</dbReference>
<dbReference type="SUPFAM" id="SSF46955">
    <property type="entry name" value="Putative DNA-binding domain"/>
    <property type="match status" value="1"/>
</dbReference>
<proteinExistence type="predicted"/>
<gene>
    <name evidence="3" type="ORF">CYJ22_08100</name>
</gene>
<evidence type="ECO:0000259" key="2">
    <source>
        <dbReference type="PROSITE" id="PS50937"/>
    </source>
</evidence>
<comment type="caution">
    <text evidence="3">The sequence shown here is derived from an EMBL/GenBank/DDBJ whole genome shotgun (WGS) entry which is preliminary data.</text>
</comment>
<dbReference type="CDD" id="cd01109">
    <property type="entry name" value="HTH_YyaN"/>
    <property type="match status" value="1"/>
</dbReference>
<dbReference type="InterPro" id="IPR009061">
    <property type="entry name" value="DNA-bd_dom_put_sf"/>
</dbReference>
<keyword evidence="1" id="KW-0238">DNA-binding</keyword>
<dbReference type="Gene3D" id="1.10.1660.10">
    <property type="match status" value="1"/>
</dbReference>
<evidence type="ECO:0000313" key="3">
    <source>
        <dbReference type="EMBL" id="PKY63969.1"/>
    </source>
</evidence>
<dbReference type="Pfam" id="PF13411">
    <property type="entry name" value="MerR_1"/>
    <property type="match status" value="1"/>
</dbReference>
<dbReference type="InterPro" id="IPR047057">
    <property type="entry name" value="MerR_fam"/>
</dbReference>
<dbReference type="SMART" id="SM00422">
    <property type="entry name" value="HTH_MERR"/>
    <property type="match status" value="1"/>
</dbReference>
<dbReference type="PROSITE" id="PS50937">
    <property type="entry name" value="HTH_MERR_2"/>
    <property type="match status" value="1"/>
</dbReference>
<dbReference type="InterPro" id="IPR000551">
    <property type="entry name" value="MerR-type_HTH_dom"/>
</dbReference>
<organism evidence="3 4">
    <name type="scientific">Schaalia odontolytica</name>
    <dbReference type="NCBI Taxonomy" id="1660"/>
    <lineage>
        <taxon>Bacteria</taxon>
        <taxon>Bacillati</taxon>
        <taxon>Actinomycetota</taxon>
        <taxon>Actinomycetes</taxon>
        <taxon>Actinomycetales</taxon>
        <taxon>Actinomycetaceae</taxon>
        <taxon>Schaalia</taxon>
    </lineage>
</organism>